<sequence>MTNATLNFQIASGHQILAAAGKRYLRPGGRQATEQLFEWANFQPGETVLELASSFGYSAIALAKRYNVKVVGVEKNPDSVARSRANISAAGLENQVEIIEGDIFHLEAIPGKFDYVLAEAILTMQSPSGKAKILTGIHNKLKPGGKFLCHELLARDKEAEIHSELAKVIKVNSTPLSEANWINACATAGLKVQKQQTGAMALLNLSKMFEDEGISNTMRILWNILTKEPIRQRVLEMRRVFQKYRHELGYIIFCAVVG</sequence>
<dbReference type="SUPFAM" id="SSF53335">
    <property type="entry name" value="S-adenosyl-L-methionine-dependent methyltransferases"/>
    <property type="match status" value="1"/>
</dbReference>
<keyword evidence="2" id="KW-0489">Methyltransferase</keyword>
<name>A0A433NF08_CHLFR</name>
<dbReference type="PANTHER" id="PTHR44068:SF11">
    <property type="entry name" value="GERANYL DIPHOSPHATE 2-C-METHYLTRANSFERASE"/>
    <property type="match status" value="1"/>
</dbReference>
<dbReference type="Gene3D" id="3.40.50.150">
    <property type="entry name" value="Vaccinia Virus protein VP39"/>
    <property type="match status" value="1"/>
</dbReference>
<dbReference type="GO" id="GO:0032259">
    <property type="term" value="P:methylation"/>
    <property type="evidence" value="ECO:0007669"/>
    <property type="project" value="UniProtKB-KW"/>
</dbReference>
<dbReference type="Pfam" id="PF13847">
    <property type="entry name" value="Methyltransf_31"/>
    <property type="match status" value="1"/>
</dbReference>
<protein>
    <submittedName>
        <fullName evidence="2">Methyltransferase</fullName>
    </submittedName>
</protein>
<dbReference type="EMBL" id="RSCJ01000010">
    <property type="protein sequence ID" value="RUR80798.1"/>
    <property type="molecule type" value="Genomic_DNA"/>
</dbReference>
<dbReference type="OrthoDB" id="43862at2"/>
<proteinExistence type="predicted"/>
<dbReference type="CDD" id="cd02440">
    <property type="entry name" value="AdoMet_MTases"/>
    <property type="match status" value="1"/>
</dbReference>
<evidence type="ECO:0000259" key="1">
    <source>
        <dbReference type="Pfam" id="PF13847"/>
    </source>
</evidence>
<dbReference type="GO" id="GO:0008168">
    <property type="term" value="F:methyltransferase activity"/>
    <property type="evidence" value="ECO:0007669"/>
    <property type="project" value="UniProtKB-KW"/>
</dbReference>
<dbReference type="PANTHER" id="PTHR44068">
    <property type="entry name" value="ZGC:194242"/>
    <property type="match status" value="1"/>
</dbReference>
<dbReference type="InterPro" id="IPR025714">
    <property type="entry name" value="Methyltranfer_dom"/>
</dbReference>
<dbReference type="Proteomes" id="UP000268857">
    <property type="component" value="Unassembled WGS sequence"/>
</dbReference>
<gene>
    <name evidence="2" type="ORF">PCC6912_28200</name>
</gene>
<organism evidence="2 3">
    <name type="scientific">Chlorogloeopsis fritschii PCC 6912</name>
    <dbReference type="NCBI Taxonomy" id="211165"/>
    <lineage>
        <taxon>Bacteria</taxon>
        <taxon>Bacillati</taxon>
        <taxon>Cyanobacteriota</taxon>
        <taxon>Cyanophyceae</taxon>
        <taxon>Nostocales</taxon>
        <taxon>Chlorogloeopsidaceae</taxon>
        <taxon>Chlorogloeopsis</taxon>
    </lineage>
</organism>
<reference evidence="2 3" key="1">
    <citation type="journal article" date="2019" name="Genome Biol. Evol.">
        <title>Day and night: Metabolic profiles and evolutionary relationships of six axenic non-marine cyanobacteria.</title>
        <authorList>
            <person name="Will S.E."/>
            <person name="Henke P."/>
            <person name="Boedeker C."/>
            <person name="Huang S."/>
            <person name="Brinkmann H."/>
            <person name="Rohde M."/>
            <person name="Jarek M."/>
            <person name="Friedl T."/>
            <person name="Seufert S."/>
            <person name="Schumacher M."/>
            <person name="Overmann J."/>
            <person name="Neumann-Schaal M."/>
            <person name="Petersen J."/>
        </authorList>
    </citation>
    <scope>NUCLEOTIDE SEQUENCE [LARGE SCALE GENOMIC DNA]</scope>
    <source>
        <strain evidence="2 3">PCC 6912</strain>
    </source>
</reference>
<accession>A0A433NF08</accession>
<dbReference type="InterPro" id="IPR050447">
    <property type="entry name" value="Erg6_SMT_methyltransf"/>
</dbReference>
<dbReference type="STRING" id="211165.GCA_000317285_02386"/>
<dbReference type="RefSeq" id="WP_016878642.1">
    <property type="nucleotide sequence ID" value="NZ_AJLN01000068.1"/>
</dbReference>
<evidence type="ECO:0000313" key="2">
    <source>
        <dbReference type="EMBL" id="RUR80798.1"/>
    </source>
</evidence>
<dbReference type="InterPro" id="IPR029063">
    <property type="entry name" value="SAM-dependent_MTases_sf"/>
</dbReference>
<dbReference type="AlphaFoldDB" id="A0A433NF08"/>
<evidence type="ECO:0000313" key="3">
    <source>
        <dbReference type="Proteomes" id="UP000268857"/>
    </source>
</evidence>
<comment type="caution">
    <text evidence="2">The sequence shown here is derived from an EMBL/GenBank/DDBJ whole genome shotgun (WGS) entry which is preliminary data.</text>
</comment>
<feature type="domain" description="Methyltransferase" evidence="1">
    <location>
        <begin position="44"/>
        <end position="167"/>
    </location>
</feature>
<keyword evidence="2" id="KW-0808">Transferase</keyword>
<keyword evidence="3" id="KW-1185">Reference proteome</keyword>